<evidence type="ECO:0000256" key="8">
    <source>
        <dbReference type="ARBA" id="ARBA00023212"/>
    </source>
</evidence>
<dbReference type="GO" id="GO:0036158">
    <property type="term" value="P:outer dynein arm assembly"/>
    <property type="evidence" value="ECO:0007669"/>
    <property type="project" value="TreeGrafter"/>
</dbReference>
<dbReference type="EMBL" id="JAVRBK010000002">
    <property type="protein sequence ID" value="KAK5648907.1"/>
    <property type="molecule type" value="Genomic_DNA"/>
</dbReference>
<keyword evidence="3" id="KW-0433">Leucine-rich repeat</keyword>
<evidence type="ECO:0000256" key="9">
    <source>
        <dbReference type="ARBA" id="ARBA00023273"/>
    </source>
</evidence>
<protein>
    <recommendedName>
        <fullName evidence="11">Dynein axonemal light chain 1</fullName>
    </recommendedName>
</protein>
<evidence type="ECO:0000256" key="5">
    <source>
        <dbReference type="ARBA" id="ARBA00022737"/>
    </source>
</evidence>
<organism evidence="12 13">
    <name type="scientific">Pyrocoelia pectoralis</name>
    <dbReference type="NCBI Taxonomy" id="417401"/>
    <lineage>
        <taxon>Eukaryota</taxon>
        <taxon>Metazoa</taxon>
        <taxon>Ecdysozoa</taxon>
        <taxon>Arthropoda</taxon>
        <taxon>Hexapoda</taxon>
        <taxon>Insecta</taxon>
        <taxon>Pterygota</taxon>
        <taxon>Neoptera</taxon>
        <taxon>Endopterygota</taxon>
        <taxon>Coleoptera</taxon>
        <taxon>Polyphaga</taxon>
        <taxon>Elateriformia</taxon>
        <taxon>Elateroidea</taxon>
        <taxon>Lampyridae</taxon>
        <taxon>Lampyrinae</taxon>
        <taxon>Pyrocoelia</taxon>
    </lineage>
</organism>
<dbReference type="GO" id="GO:0030286">
    <property type="term" value="C:dynein complex"/>
    <property type="evidence" value="ECO:0007669"/>
    <property type="project" value="UniProtKB-KW"/>
</dbReference>
<keyword evidence="2" id="KW-0963">Cytoplasm</keyword>
<dbReference type="AlphaFoldDB" id="A0AAN7ZNE6"/>
<accession>A0AAN7ZNE6</accession>
<keyword evidence="5" id="KW-0677">Repeat</keyword>
<evidence type="ECO:0000313" key="12">
    <source>
        <dbReference type="EMBL" id="KAK5648907.1"/>
    </source>
</evidence>
<gene>
    <name evidence="12" type="ORF">RI129_003799</name>
</gene>
<dbReference type="SUPFAM" id="SSF52058">
    <property type="entry name" value="L domain-like"/>
    <property type="match status" value="1"/>
</dbReference>
<evidence type="ECO:0000256" key="2">
    <source>
        <dbReference type="ARBA" id="ARBA00022490"/>
    </source>
</evidence>
<keyword evidence="4" id="KW-0493">Microtubule</keyword>
<dbReference type="Pfam" id="PF12799">
    <property type="entry name" value="LRR_4"/>
    <property type="match status" value="2"/>
</dbReference>
<name>A0AAN7ZNE6_9COLE</name>
<evidence type="ECO:0000256" key="1">
    <source>
        <dbReference type="ARBA" id="ARBA00004430"/>
    </source>
</evidence>
<dbReference type="FunFam" id="3.80.10.10:FF:000049">
    <property type="entry name" value="Dynein light chain 1"/>
    <property type="match status" value="1"/>
</dbReference>
<dbReference type="Gene3D" id="3.80.10.10">
    <property type="entry name" value="Ribonuclease Inhibitor"/>
    <property type="match status" value="1"/>
</dbReference>
<reference evidence="12 13" key="1">
    <citation type="journal article" date="2024" name="Insects">
        <title>An Improved Chromosome-Level Genome Assembly of the Firefly Pyrocoelia pectoralis.</title>
        <authorList>
            <person name="Fu X."/>
            <person name="Meyer-Rochow V.B."/>
            <person name="Ballantyne L."/>
            <person name="Zhu X."/>
        </authorList>
    </citation>
    <scope>NUCLEOTIDE SEQUENCE [LARGE SCALE GENOMIC DNA]</scope>
    <source>
        <strain evidence="12">XCY_ONT2</strain>
    </source>
</reference>
<evidence type="ECO:0000256" key="10">
    <source>
        <dbReference type="ARBA" id="ARBA00049659"/>
    </source>
</evidence>
<keyword evidence="8" id="KW-0206">Cytoskeleton</keyword>
<dbReference type="GO" id="GO:0045504">
    <property type="term" value="F:dynein heavy chain binding"/>
    <property type="evidence" value="ECO:0007669"/>
    <property type="project" value="TreeGrafter"/>
</dbReference>
<dbReference type="GO" id="GO:0005930">
    <property type="term" value="C:axoneme"/>
    <property type="evidence" value="ECO:0007669"/>
    <property type="project" value="UniProtKB-SubCell"/>
</dbReference>
<comment type="similarity">
    <text evidence="10">Belongs to the dynein light chain LC1-type family.</text>
</comment>
<evidence type="ECO:0000256" key="3">
    <source>
        <dbReference type="ARBA" id="ARBA00022614"/>
    </source>
</evidence>
<comment type="subcellular location">
    <subcellularLocation>
        <location evidence="1">Cytoplasm</location>
        <location evidence="1">Cytoskeleton</location>
        <location evidence="1">Cilium axoneme</location>
    </subcellularLocation>
</comment>
<dbReference type="InterPro" id="IPR032675">
    <property type="entry name" value="LRR_dom_sf"/>
</dbReference>
<keyword evidence="6" id="KW-0243">Dynein</keyword>
<keyword evidence="7" id="KW-0505">Motor protein</keyword>
<dbReference type="PROSITE" id="PS51450">
    <property type="entry name" value="LRR"/>
    <property type="match status" value="1"/>
</dbReference>
<dbReference type="SMART" id="SM00365">
    <property type="entry name" value="LRR_SD22"/>
    <property type="match status" value="4"/>
</dbReference>
<comment type="caution">
    <text evidence="12">The sequence shown here is derived from an EMBL/GenBank/DDBJ whole genome shotgun (WGS) entry which is preliminary data.</text>
</comment>
<dbReference type="Proteomes" id="UP001329430">
    <property type="component" value="Chromosome 2"/>
</dbReference>
<dbReference type="PANTHER" id="PTHR15454:SF73">
    <property type="entry name" value="DYNEIN AXONEMAL LIGHT CHAIN 1"/>
    <property type="match status" value="1"/>
</dbReference>
<dbReference type="InterPro" id="IPR025875">
    <property type="entry name" value="Leu-rich_rpt_4"/>
</dbReference>
<dbReference type="GO" id="GO:0043014">
    <property type="term" value="F:alpha-tubulin binding"/>
    <property type="evidence" value="ECO:0007669"/>
    <property type="project" value="TreeGrafter"/>
</dbReference>
<dbReference type="InterPro" id="IPR001611">
    <property type="entry name" value="Leu-rich_rpt"/>
</dbReference>
<evidence type="ECO:0000256" key="7">
    <source>
        <dbReference type="ARBA" id="ARBA00023175"/>
    </source>
</evidence>
<sequence>MAKASTIKDAMKKWEEKFPGADITQAEEIGFQFQWLPIEKMDSSLGGLTNVKKLSLSTNCIEKITGLNGLKNLRILSLSRNYVKAFTGLEAVADTLEELWISYNLIEKTKGIGALKKLKVLYMSNNLVKEWGQFNLLQECPALEDLLFVGNPLYDNLDEAVWRAEACRRISTLKKLDGETVLREDAEEEED</sequence>
<proteinExistence type="inferred from homology"/>
<dbReference type="GO" id="GO:0005874">
    <property type="term" value="C:microtubule"/>
    <property type="evidence" value="ECO:0007669"/>
    <property type="project" value="UniProtKB-KW"/>
</dbReference>
<evidence type="ECO:0000256" key="4">
    <source>
        <dbReference type="ARBA" id="ARBA00022701"/>
    </source>
</evidence>
<evidence type="ECO:0000313" key="13">
    <source>
        <dbReference type="Proteomes" id="UP001329430"/>
    </source>
</evidence>
<keyword evidence="9" id="KW-0966">Cell projection</keyword>
<evidence type="ECO:0000256" key="6">
    <source>
        <dbReference type="ARBA" id="ARBA00023017"/>
    </source>
</evidence>
<evidence type="ECO:0000256" key="11">
    <source>
        <dbReference type="ARBA" id="ARBA00049760"/>
    </source>
</evidence>
<dbReference type="PANTHER" id="PTHR15454">
    <property type="entry name" value="NISCHARIN RELATED"/>
    <property type="match status" value="1"/>
</dbReference>
<keyword evidence="13" id="KW-1185">Reference proteome</keyword>